<evidence type="ECO:0000259" key="6">
    <source>
        <dbReference type="Pfam" id="PF25917"/>
    </source>
</evidence>
<accession>A0A7U7IBK5</accession>
<dbReference type="AlphaFoldDB" id="A0A7U7IBK5"/>
<reference evidence="9 10" key="1">
    <citation type="submission" date="2020-08" db="EMBL/GenBank/DDBJ databases">
        <authorList>
            <person name="Criscuolo A."/>
        </authorList>
    </citation>
    <scope>NUCLEOTIDE SEQUENCE [LARGE SCALE GENOMIC DNA]</scope>
    <source>
        <strain evidence="9">CIP111764</strain>
    </source>
</reference>
<evidence type="ECO:0000313" key="9">
    <source>
        <dbReference type="EMBL" id="CAD5110001.1"/>
    </source>
</evidence>
<dbReference type="Pfam" id="PF25876">
    <property type="entry name" value="HH_MFP_RND"/>
    <property type="match status" value="1"/>
</dbReference>
<dbReference type="Gene3D" id="2.40.50.100">
    <property type="match status" value="1"/>
</dbReference>
<comment type="similarity">
    <text evidence="2">Belongs to the membrane fusion protein (MFP) (TC 8.A.1) family.</text>
</comment>
<dbReference type="PANTHER" id="PTHR30158:SF10">
    <property type="entry name" value="CATION EFFLUX PUMP"/>
    <property type="match status" value="1"/>
</dbReference>
<evidence type="ECO:0000259" key="7">
    <source>
        <dbReference type="Pfam" id="PF25944"/>
    </source>
</evidence>
<evidence type="ECO:0000313" key="10">
    <source>
        <dbReference type="Proteomes" id="UP000583387"/>
    </source>
</evidence>
<protein>
    <submittedName>
        <fullName evidence="9">Efflux pump periplasmic linker BepF</fullName>
    </submittedName>
</protein>
<evidence type="ECO:0000256" key="1">
    <source>
        <dbReference type="ARBA" id="ARBA00004519"/>
    </source>
</evidence>
<dbReference type="InterPro" id="IPR058625">
    <property type="entry name" value="MdtA-like_BSH"/>
</dbReference>
<sequence length="395" mass="42575">MSVRLMQGRARLVVTLPVLAAAAAATFWLAQEPAAAPAPATMVPAVEVTVATVEKREVRTWDEFSGRLEAIERVAIRSRVSGEVQAIHFVEGQRVEQGDPLLTIDPEPFAAAVAQAEAQVAAARARWSYSRSEAERARRLWPSRAIAQNLVEQRESELLEADAGLKAAQANLRMARLNLGYTEIRAPVSGRIGRREVTVGNLVDAGPNSPVLTTLVSIDPIRVSFDADEQAVAQALGDPARRDDPSAVPVRMLGNGASQAEGHLQLIDNQVDSRTGTVRVQAVFPNPDGHLTPGQFARLRMGQAESVEALLVDERAIGTDQNRRYVMVVDADNKATYREVSLGARVDGLRIVSSGLAEGERIVVNGLQRIRPGSLVAPQPVGMDGTRLASADFRE</sequence>
<evidence type="ECO:0000259" key="5">
    <source>
        <dbReference type="Pfam" id="PF25876"/>
    </source>
</evidence>
<dbReference type="NCBIfam" id="TIGR01730">
    <property type="entry name" value="RND_mfp"/>
    <property type="match status" value="1"/>
</dbReference>
<gene>
    <name evidence="9" type="primary">bepF_1</name>
    <name evidence="9" type="ORF">PSEWESI4_04317</name>
</gene>
<evidence type="ECO:0000259" key="8">
    <source>
        <dbReference type="Pfam" id="PF25967"/>
    </source>
</evidence>
<keyword evidence="10" id="KW-1185">Reference proteome</keyword>
<evidence type="ECO:0000256" key="3">
    <source>
        <dbReference type="ARBA" id="ARBA00023054"/>
    </source>
</evidence>
<feature type="domain" description="Multidrug resistance protein MdtA-like alpha-helical hairpin" evidence="5">
    <location>
        <begin position="113"/>
        <end position="182"/>
    </location>
</feature>
<evidence type="ECO:0000256" key="4">
    <source>
        <dbReference type="SAM" id="SignalP"/>
    </source>
</evidence>
<dbReference type="RefSeq" id="WP_187673298.1">
    <property type="nucleotide sequence ID" value="NZ_CAJFCI010000080.1"/>
</dbReference>
<dbReference type="InterPro" id="IPR058624">
    <property type="entry name" value="MdtA-like_HH"/>
</dbReference>
<name>A0A7U7IBK5_9GAMM</name>
<feature type="domain" description="Multidrug resistance protein MdtA-like C-terminal permuted SH3" evidence="8">
    <location>
        <begin position="309"/>
        <end position="369"/>
    </location>
</feature>
<dbReference type="SUPFAM" id="SSF111369">
    <property type="entry name" value="HlyD-like secretion proteins"/>
    <property type="match status" value="1"/>
</dbReference>
<dbReference type="Gene3D" id="2.40.420.20">
    <property type="match status" value="1"/>
</dbReference>
<organism evidence="9 10">
    <name type="scientific">Zestomonas carbonaria</name>
    <dbReference type="NCBI Taxonomy" id="2762745"/>
    <lineage>
        <taxon>Bacteria</taxon>
        <taxon>Pseudomonadati</taxon>
        <taxon>Pseudomonadota</taxon>
        <taxon>Gammaproteobacteria</taxon>
        <taxon>Pseudomonadales</taxon>
        <taxon>Pseudomonadaceae</taxon>
        <taxon>Zestomonas</taxon>
    </lineage>
</organism>
<dbReference type="PANTHER" id="PTHR30158">
    <property type="entry name" value="ACRA/E-RELATED COMPONENT OF DRUG EFFLUX TRANSPORTER"/>
    <property type="match status" value="1"/>
</dbReference>
<dbReference type="Gene3D" id="1.10.287.470">
    <property type="entry name" value="Helix hairpin bin"/>
    <property type="match status" value="1"/>
</dbReference>
<dbReference type="Proteomes" id="UP000583387">
    <property type="component" value="Unassembled WGS sequence"/>
</dbReference>
<feature type="chain" id="PRO_5031528164" evidence="4">
    <location>
        <begin position="31"/>
        <end position="395"/>
    </location>
</feature>
<dbReference type="Pfam" id="PF25944">
    <property type="entry name" value="Beta-barrel_RND"/>
    <property type="match status" value="1"/>
</dbReference>
<dbReference type="Gene3D" id="2.40.30.170">
    <property type="match status" value="1"/>
</dbReference>
<comment type="caution">
    <text evidence="9">The sequence shown here is derived from an EMBL/GenBank/DDBJ whole genome shotgun (WGS) entry which is preliminary data.</text>
</comment>
<dbReference type="GO" id="GO:0046677">
    <property type="term" value="P:response to antibiotic"/>
    <property type="evidence" value="ECO:0007669"/>
    <property type="project" value="TreeGrafter"/>
</dbReference>
<dbReference type="InterPro" id="IPR058627">
    <property type="entry name" value="MdtA-like_C"/>
</dbReference>
<feature type="domain" description="Multidrug resistance protein MdtA-like beta-barrel" evidence="7">
    <location>
        <begin position="221"/>
        <end position="302"/>
    </location>
</feature>
<dbReference type="InterPro" id="IPR006143">
    <property type="entry name" value="RND_pump_MFP"/>
</dbReference>
<dbReference type="GO" id="GO:0005886">
    <property type="term" value="C:plasma membrane"/>
    <property type="evidence" value="ECO:0007669"/>
    <property type="project" value="UniProtKB-SubCell"/>
</dbReference>
<dbReference type="InterPro" id="IPR058626">
    <property type="entry name" value="MdtA-like_b-barrel"/>
</dbReference>
<proteinExistence type="inferred from homology"/>
<feature type="signal peptide" evidence="4">
    <location>
        <begin position="1"/>
        <end position="30"/>
    </location>
</feature>
<comment type="subcellular location">
    <subcellularLocation>
        <location evidence="1">Cell inner membrane</location>
        <topology evidence="1">Lipid-anchor</topology>
    </subcellularLocation>
</comment>
<dbReference type="GO" id="GO:0022857">
    <property type="term" value="F:transmembrane transporter activity"/>
    <property type="evidence" value="ECO:0007669"/>
    <property type="project" value="InterPro"/>
</dbReference>
<feature type="domain" description="Multidrug resistance protein MdtA-like barrel-sandwich hybrid" evidence="6">
    <location>
        <begin position="73"/>
        <end position="214"/>
    </location>
</feature>
<dbReference type="EMBL" id="CAJFCI010000080">
    <property type="protein sequence ID" value="CAD5110001.1"/>
    <property type="molecule type" value="Genomic_DNA"/>
</dbReference>
<keyword evidence="4" id="KW-0732">Signal</keyword>
<evidence type="ECO:0000256" key="2">
    <source>
        <dbReference type="ARBA" id="ARBA00009477"/>
    </source>
</evidence>
<dbReference type="Pfam" id="PF25917">
    <property type="entry name" value="BSH_RND"/>
    <property type="match status" value="1"/>
</dbReference>
<dbReference type="Pfam" id="PF25967">
    <property type="entry name" value="RND-MFP_C"/>
    <property type="match status" value="1"/>
</dbReference>
<keyword evidence="3" id="KW-0175">Coiled coil</keyword>
<dbReference type="FunFam" id="2.40.420.20:FF:000001">
    <property type="entry name" value="Efflux RND transporter periplasmic adaptor subunit"/>
    <property type="match status" value="1"/>
</dbReference>